<dbReference type="SUPFAM" id="SSF57586">
    <property type="entry name" value="TNF receptor-like"/>
    <property type="match status" value="1"/>
</dbReference>
<dbReference type="GO" id="GO:0038023">
    <property type="term" value="F:signaling receptor activity"/>
    <property type="evidence" value="ECO:0007669"/>
    <property type="project" value="TreeGrafter"/>
</dbReference>
<dbReference type="GO" id="GO:0042127">
    <property type="term" value="P:regulation of cell population proliferation"/>
    <property type="evidence" value="ECO:0007669"/>
    <property type="project" value="TreeGrafter"/>
</dbReference>
<sequence length="208" mass="23908">QSSGPRWQVRDPRQFTQAAMAAQFQRDLLVRLSLLTLVIMMASSSDMETSNHIPAYLWKIQTSGGTTIDKRCSLCPAGHFMVKRCSEKEDTMCAPCAEGISFNDDWNMKYQCQRCRVCAGVFLYKQKCNSTCDAACDCQNGLRCMDTECRRCTRQIIESRIDSERANMDSLKHKGSDDSDTEKKHQIPKNKKRKQKKHKNNKRKHSKQ</sequence>
<feature type="compositionally biased region" description="Basic residues" evidence="2">
    <location>
        <begin position="186"/>
        <end position="208"/>
    </location>
</feature>
<comment type="caution">
    <text evidence="1">Lacks conserved residue(s) required for the propagation of feature annotation.</text>
</comment>
<organism evidence="4">
    <name type="scientific">Protopterus annectens</name>
    <name type="common">African lungfish</name>
    <dbReference type="NCBI Taxonomy" id="7888"/>
    <lineage>
        <taxon>Eukaryota</taxon>
        <taxon>Metazoa</taxon>
        <taxon>Chordata</taxon>
        <taxon>Craniata</taxon>
        <taxon>Vertebrata</taxon>
        <taxon>Euteleostomi</taxon>
        <taxon>Dipnomorpha</taxon>
        <taxon>Ceratodontiformes</taxon>
        <taxon>Lepidosirenoidei</taxon>
        <taxon>Protopteridae</taxon>
        <taxon>Protopterus</taxon>
    </lineage>
</organism>
<feature type="disulfide bond" evidence="1">
    <location>
        <begin position="115"/>
        <end position="128"/>
    </location>
</feature>
<dbReference type="PANTHER" id="PTHR47139:SF1">
    <property type="entry name" value="TUMOR NECROSIS FACTOR RECEPTOR SUPERFAMILY MEMBER 9"/>
    <property type="match status" value="1"/>
</dbReference>
<reference evidence="4" key="1">
    <citation type="journal article" date="2015" name="Curr. Biol.">
        <title>African Lungfish Reveal the Evolutionary Origins of Organized Mucosal Lymphoid Tissue in Vertebrates.</title>
        <authorList>
            <person name="Tacchi L."/>
            <person name="Larragoite E.T."/>
            <person name="Munoz P."/>
            <person name="Amemiya C.T."/>
            <person name="Salinas I."/>
        </authorList>
    </citation>
    <scope>NUCLEOTIDE SEQUENCE</scope>
</reference>
<name>A0A0M3N0F4_PROAN</name>
<dbReference type="AlphaFoldDB" id="A0A0M3N0F4"/>
<evidence type="ECO:0000259" key="3">
    <source>
        <dbReference type="PROSITE" id="PS50050"/>
    </source>
</evidence>
<evidence type="ECO:0000313" key="4">
    <source>
        <dbReference type="EMBL" id="AKL90482.1"/>
    </source>
</evidence>
<accession>A0A0M3N0F4</accession>
<feature type="disulfide bond" evidence="1">
    <location>
        <begin position="118"/>
        <end position="136"/>
    </location>
</feature>
<feature type="non-terminal residue" evidence="4">
    <location>
        <position position="1"/>
    </location>
</feature>
<dbReference type="PROSITE" id="PS50050">
    <property type="entry name" value="TNFR_NGFR_2"/>
    <property type="match status" value="1"/>
</dbReference>
<dbReference type="PANTHER" id="PTHR47139">
    <property type="entry name" value="TUMOR NECROSIS FACTOR RECEPTOR SUPERFAMILY MEMBER 9"/>
    <property type="match status" value="1"/>
</dbReference>
<feature type="region of interest" description="Disordered" evidence="2">
    <location>
        <begin position="163"/>
        <end position="208"/>
    </location>
</feature>
<dbReference type="PROSITE" id="PS00652">
    <property type="entry name" value="TNFR_NGFR_1"/>
    <property type="match status" value="1"/>
</dbReference>
<feature type="non-terminal residue" evidence="4">
    <location>
        <position position="208"/>
    </location>
</feature>
<evidence type="ECO:0000256" key="2">
    <source>
        <dbReference type="SAM" id="MobiDB-lite"/>
    </source>
</evidence>
<feature type="compositionally biased region" description="Basic and acidic residues" evidence="2">
    <location>
        <begin position="163"/>
        <end position="185"/>
    </location>
</feature>
<dbReference type="Pfam" id="PF00020">
    <property type="entry name" value="TNFR_c6"/>
    <property type="match status" value="2"/>
</dbReference>
<feature type="domain" description="TNFR-Cys" evidence="3">
    <location>
        <begin position="95"/>
        <end position="136"/>
    </location>
</feature>
<dbReference type="Gene3D" id="2.10.50.10">
    <property type="entry name" value="Tumor Necrosis Factor Receptor, subunit A, domain 2"/>
    <property type="match status" value="1"/>
</dbReference>
<feature type="repeat" description="TNFR-Cys" evidence="1">
    <location>
        <begin position="95"/>
        <end position="136"/>
    </location>
</feature>
<proteinExistence type="evidence at transcript level"/>
<dbReference type="InterPro" id="IPR001368">
    <property type="entry name" value="TNFR/NGFR_Cys_rich_reg"/>
</dbReference>
<keyword evidence="1" id="KW-1015">Disulfide bond</keyword>
<dbReference type="EMBL" id="KP196349">
    <property type="protein sequence ID" value="AKL90482.1"/>
    <property type="molecule type" value="mRNA"/>
</dbReference>
<protein>
    <submittedName>
        <fullName evidence="4">TNFRSF7</fullName>
    </submittedName>
</protein>
<evidence type="ECO:0000256" key="1">
    <source>
        <dbReference type="PROSITE-ProRule" id="PRU00206"/>
    </source>
</evidence>